<evidence type="ECO:0000256" key="2">
    <source>
        <dbReference type="ARBA" id="ARBA00022448"/>
    </source>
</evidence>
<feature type="transmembrane region" description="Helical" evidence="9">
    <location>
        <begin position="143"/>
        <end position="164"/>
    </location>
</feature>
<feature type="transmembrane region" description="Helical" evidence="9">
    <location>
        <begin position="21"/>
        <end position="44"/>
    </location>
</feature>
<feature type="domain" description="PTS EIIC type-3" evidence="10">
    <location>
        <begin position="4"/>
        <end position="422"/>
    </location>
</feature>
<reference evidence="11" key="1">
    <citation type="submission" date="2020-10" db="EMBL/GenBank/DDBJ databases">
        <authorList>
            <person name="Gilroy R."/>
        </authorList>
    </citation>
    <scope>NUCLEOTIDE SEQUENCE</scope>
    <source>
        <strain evidence="11">CHK195-11698</strain>
    </source>
</reference>
<dbReference type="InterPro" id="IPR003352">
    <property type="entry name" value="PTS_EIIC"/>
</dbReference>
<comment type="function">
    <text evidence="8">The phosphoenolpyruvate-dependent sugar phosphotransferase system (PTS), a major carbohydrate active -transport system, catalyzes the phosphorylation of incoming sugar substrates concomitant with their translocation across the cell membrane.</text>
</comment>
<dbReference type="GO" id="GO:1901264">
    <property type="term" value="P:carbohydrate derivative transport"/>
    <property type="evidence" value="ECO:0007669"/>
    <property type="project" value="TreeGrafter"/>
</dbReference>
<keyword evidence="2 8" id="KW-0813">Transport</keyword>
<dbReference type="Proteomes" id="UP000824175">
    <property type="component" value="Unassembled WGS sequence"/>
</dbReference>
<evidence type="ECO:0000256" key="6">
    <source>
        <dbReference type="ARBA" id="ARBA00022989"/>
    </source>
</evidence>
<dbReference type="AlphaFoldDB" id="A0A9D1KZK4"/>
<comment type="subcellular location">
    <subcellularLocation>
        <location evidence="1">Cell membrane</location>
        <topology evidence="1">Multi-pass membrane protein</topology>
    </subcellularLocation>
</comment>
<dbReference type="GO" id="GO:0005886">
    <property type="term" value="C:plasma membrane"/>
    <property type="evidence" value="ECO:0007669"/>
    <property type="project" value="UniProtKB-SubCell"/>
</dbReference>
<comment type="caution">
    <text evidence="11">The sequence shown here is derived from an EMBL/GenBank/DDBJ whole genome shotgun (WGS) entry which is preliminary data.</text>
</comment>
<feature type="transmembrane region" description="Helical" evidence="9">
    <location>
        <begin position="109"/>
        <end position="131"/>
    </location>
</feature>
<feature type="transmembrane region" description="Helical" evidence="9">
    <location>
        <begin position="353"/>
        <end position="372"/>
    </location>
</feature>
<dbReference type="PROSITE" id="PS51105">
    <property type="entry name" value="PTS_EIIC_TYPE_3"/>
    <property type="match status" value="1"/>
</dbReference>
<sequence>MRFIEEKFVPLAARIGSQKHLVAIRDSFAMVMPLTMAGGIAVLLNNFQKLFREDGLDIPSIYNSYTEFLNTSGLGKLFDAVNNGSNNILAILVVACIAYYLAKSNKGNGMASAIIAMGAYLGLAPIITAVAEDGTSTNGIASSVFGATGLFVGMLVGIAVGEIFPRLAKQKALIITMPDGVPPAVAAAFTNMLPAIITVFLICGVGIYIEKFTQMNIWELINMIVAMPLTSVSQSVWTVVIAMFLTGLLWTFGLHGGNIVSSVINPVLTPLGLENVAQYAAGQEPQYTVVSGLWSGFAYLGGSGGTIGLLIAILLFSKSKASRTVAQLSLAPGIFEINEPAVFGVPIVMNPTYMIPFVLGPVVLGVITYFLMEGGLLRRPCILAPWVTPPILYGFLCTGGDIRGAIWNAIAVVFLTILYTPFVMINDRIQNKTA</sequence>
<dbReference type="GO" id="GO:0008982">
    <property type="term" value="F:protein-N(PI)-phosphohistidine-sugar phosphotransferase activity"/>
    <property type="evidence" value="ECO:0007669"/>
    <property type="project" value="UniProtKB-UniRule"/>
</dbReference>
<evidence type="ECO:0000256" key="8">
    <source>
        <dbReference type="PIRNR" id="PIRNR006351"/>
    </source>
</evidence>
<evidence type="ECO:0000259" key="10">
    <source>
        <dbReference type="PROSITE" id="PS51105"/>
    </source>
</evidence>
<evidence type="ECO:0000256" key="1">
    <source>
        <dbReference type="ARBA" id="ARBA00004651"/>
    </source>
</evidence>
<evidence type="ECO:0000256" key="7">
    <source>
        <dbReference type="ARBA" id="ARBA00023136"/>
    </source>
</evidence>
<keyword evidence="5 9" id="KW-0812">Transmembrane</keyword>
<dbReference type="GO" id="GO:0009401">
    <property type="term" value="P:phosphoenolpyruvate-dependent sugar phosphotransferase system"/>
    <property type="evidence" value="ECO:0007669"/>
    <property type="project" value="InterPro"/>
</dbReference>
<dbReference type="EMBL" id="DVMJ01000013">
    <property type="protein sequence ID" value="HIU12819.1"/>
    <property type="molecule type" value="Genomic_DNA"/>
</dbReference>
<evidence type="ECO:0000256" key="3">
    <source>
        <dbReference type="ARBA" id="ARBA00022475"/>
    </source>
</evidence>
<organism evidence="11 12">
    <name type="scientific">Candidatus Fimiplasma intestinipullorum</name>
    <dbReference type="NCBI Taxonomy" id="2840825"/>
    <lineage>
        <taxon>Bacteria</taxon>
        <taxon>Bacillati</taxon>
        <taxon>Bacillota</taxon>
        <taxon>Clostridia</taxon>
        <taxon>Eubacteriales</taxon>
        <taxon>Candidatus Fimiplasma</taxon>
    </lineage>
</organism>
<gene>
    <name evidence="11" type="ORF">IAD15_01940</name>
</gene>
<feature type="transmembrane region" description="Helical" evidence="9">
    <location>
        <begin position="221"/>
        <end position="245"/>
    </location>
</feature>
<feature type="transmembrane region" description="Helical" evidence="9">
    <location>
        <begin position="293"/>
        <end position="316"/>
    </location>
</feature>
<dbReference type="InterPro" id="IPR051088">
    <property type="entry name" value="PTS_Sugar-EIIC/EIIB"/>
</dbReference>
<dbReference type="PANTHER" id="PTHR33989:SF4">
    <property type="entry name" value="PTS SYSTEM N,N'-DIACETYLCHITOBIOSE-SPECIFIC EIIC COMPONENT"/>
    <property type="match status" value="1"/>
</dbReference>
<dbReference type="PIRSF" id="PIRSF006351">
    <property type="entry name" value="PTS_EIIC-Cellobiose"/>
    <property type="match status" value="1"/>
</dbReference>
<keyword evidence="3 8" id="KW-1003">Cell membrane</keyword>
<evidence type="ECO:0000256" key="5">
    <source>
        <dbReference type="ARBA" id="ARBA00022692"/>
    </source>
</evidence>
<protein>
    <recommendedName>
        <fullName evidence="8">Permease IIC component</fullName>
    </recommendedName>
</protein>
<dbReference type="InterPro" id="IPR004501">
    <property type="entry name" value="PTS_EIIC_3"/>
</dbReference>
<reference evidence="11" key="2">
    <citation type="journal article" date="2021" name="PeerJ">
        <title>Extensive microbial diversity within the chicken gut microbiome revealed by metagenomics and culture.</title>
        <authorList>
            <person name="Gilroy R."/>
            <person name="Ravi A."/>
            <person name="Getino M."/>
            <person name="Pursley I."/>
            <person name="Horton D.L."/>
            <person name="Alikhan N.F."/>
            <person name="Baker D."/>
            <person name="Gharbi K."/>
            <person name="Hall N."/>
            <person name="Watson M."/>
            <person name="Adriaenssens E.M."/>
            <person name="Foster-Nyarko E."/>
            <person name="Jarju S."/>
            <person name="Secka A."/>
            <person name="Antonio M."/>
            <person name="Oren A."/>
            <person name="Chaudhuri R.R."/>
            <person name="La Ragione R."/>
            <person name="Hildebrand F."/>
            <person name="Pallen M.J."/>
        </authorList>
    </citation>
    <scope>NUCLEOTIDE SEQUENCE</scope>
    <source>
        <strain evidence="11">CHK195-11698</strain>
    </source>
</reference>
<accession>A0A9D1KZK4</accession>
<feature type="transmembrane region" description="Helical" evidence="9">
    <location>
        <begin position="185"/>
        <end position="209"/>
    </location>
</feature>
<feature type="transmembrane region" description="Helical" evidence="9">
    <location>
        <begin position="405"/>
        <end position="425"/>
    </location>
</feature>
<dbReference type="InterPro" id="IPR004796">
    <property type="entry name" value="PTS_IIC_cello"/>
</dbReference>
<evidence type="ECO:0000313" key="12">
    <source>
        <dbReference type="Proteomes" id="UP000824175"/>
    </source>
</evidence>
<proteinExistence type="predicted"/>
<evidence type="ECO:0000256" key="9">
    <source>
        <dbReference type="SAM" id="Phobius"/>
    </source>
</evidence>
<dbReference type="PANTHER" id="PTHR33989">
    <property type="match status" value="1"/>
</dbReference>
<keyword evidence="7 8" id="KW-0472">Membrane</keyword>
<evidence type="ECO:0000313" key="11">
    <source>
        <dbReference type="EMBL" id="HIU12819.1"/>
    </source>
</evidence>
<evidence type="ECO:0000256" key="4">
    <source>
        <dbReference type="ARBA" id="ARBA00022597"/>
    </source>
</evidence>
<name>A0A9D1KZK4_9FIRM</name>
<dbReference type="NCBIfam" id="TIGR00410">
    <property type="entry name" value="lacE"/>
    <property type="match status" value="1"/>
</dbReference>
<keyword evidence="6 9" id="KW-1133">Transmembrane helix</keyword>
<dbReference type="Pfam" id="PF02378">
    <property type="entry name" value="PTS_EIIC"/>
    <property type="match status" value="1"/>
</dbReference>
<keyword evidence="4 8" id="KW-0762">Sugar transport</keyword>